<protein>
    <submittedName>
        <fullName evidence="2">Uncharacterized protein YdhG (YjbR/CyaY superfamily)</fullName>
    </submittedName>
</protein>
<accession>A0A419W9G5</accession>
<dbReference type="Gene3D" id="3.90.1150.200">
    <property type="match status" value="1"/>
</dbReference>
<evidence type="ECO:0000313" key="2">
    <source>
        <dbReference type="EMBL" id="RKD92108.1"/>
    </source>
</evidence>
<dbReference type="OrthoDB" id="115213at2"/>
<name>A0A419W9G5_9BACT</name>
<dbReference type="RefSeq" id="WP_120273353.1">
    <property type="nucleotide sequence ID" value="NZ_RAPN01000001.1"/>
</dbReference>
<evidence type="ECO:0000313" key="3">
    <source>
        <dbReference type="Proteomes" id="UP000283387"/>
    </source>
</evidence>
<dbReference type="Pfam" id="PF08818">
    <property type="entry name" value="DUF1801"/>
    <property type="match status" value="1"/>
</dbReference>
<keyword evidence="3" id="KW-1185">Reference proteome</keyword>
<dbReference type="AlphaFoldDB" id="A0A419W9G5"/>
<evidence type="ECO:0000259" key="1">
    <source>
        <dbReference type="Pfam" id="PF08818"/>
    </source>
</evidence>
<reference evidence="2 3" key="1">
    <citation type="submission" date="2018-09" db="EMBL/GenBank/DDBJ databases">
        <title>Genomic Encyclopedia of Archaeal and Bacterial Type Strains, Phase II (KMG-II): from individual species to whole genera.</title>
        <authorList>
            <person name="Goeker M."/>
        </authorList>
    </citation>
    <scope>NUCLEOTIDE SEQUENCE [LARGE SCALE GENOMIC DNA]</scope>
    <source>
        <strain evidence="2 3">DSM 27148</strain>
    </source>
</reference>
<proteinExistence type="predicted"/>
<sequence length="123" mass="14262">MDKVATIDEYHRLFPDVREELDLMRRLIREEAPMAEERISYGMPTFRSGQNFVHYAACKTHIGFYPTPSAIVAFQSELSGYKSSKGAIQFPFDQPLPEELIRKIVRFRVAEVLEKKGKKPLQK</sequence>
<dbReference type="SUPFAM" id="SSF159888">
    <property type="entry name" value="YdhG-like"/>
    <property type="match status" value="1"/>
</dbReference>
<comment type="caution">
    <text evidence="2">The sequence shown here is derived from an EMBL/GenBank/DDBJ whole genome shotgun (WGS) entry which is preliminary data.</text>
</comment>
<dbReference type="EMBL" id="RAPN01000001">
    <property type="protein sequence ID" value="RKD92108.1"/>
    <property type="molecule type" value="Genomic_DNA"/>
</dbReference>
<dbReference type="InterPro" id="IPR014922">
    <property type="entry name" value="YdhG-like"/>
</dbReference>
<organism evidence="2 3">
    <name type="scientific">Mangrovibacterium diazotrophicum</name>
    <dbReference type="NCBI Taxonomy" id="1261403"/>
    <lineage>
        <taxon>Bacteria</taxon>
        <taxon>Pseudomonadati</taxon>
        <taxon>Bacteroidota</taxon>
        <taxon>Bacteroidia</taxon>
        <taxon>Marinilabiliales</taxon>
        <taxon>Prolixibacteraceae</taxon>
        <taxon>Mangrovibacterium</taxon>
    </lineage>
</organism>
<dbReference type="Proteomes" id="UP000283387">
    <property type="component" value="Unassembled WGS sequence"/>
</dbReference>
<feature type="domain" description="YdhG-like" evidence="1">
    <location>
        <begin position="18"/>
        <end position="109"/>
    </location>
</feature>
<gene>
    <name evidence="2" type="ORF">BC643_2478</name>
</gene>